<name>A0A3N2CXN3_9ACTN</name>
<keyword evidence="1" id="KW-0472">Membrane</keyword>
<gene>
    <name evidence="2" type="ORF">EDD33_3188</name>
</gene>
<proteinExistence type="predicted"/>
<feature type="transmembrane region" description="Helical" evidence="1">
    <location>
        <begin position="15"/>
        <end position="35"/>
    </location>
</feature>
<protein>
    <submittedName>
        <fullName evidence="2">Uncharacterized protein DUF4245</fullName>
    </submittedName>
</protein>
<evidence type="ECO:0000256" key="1">
    <source>
        <dbReference type="SAM" id="Phobius"/>
    </source>
</evidence>
<organism evidence="2 3">
    <name type="scientific">Nocardioides aurantiacus</name>
    <dbReference type="NCBI Taxonomy" id="86796"/>
    <lineage>
        <taxon>Bacteria</taxon>
        <taxon>Bacillati</taxon>
        <taxon>Actinomycetota</taxon>
        <taxon>Actinomycetes</taxon>
        <taxon>Propionibacteriales</taxon>
        <taxon>Nocardioidaceae</taxon>
        <taxon>Nocardioides</taxon>
    </lineage>
</organism>
<dbReference type="InterPro" id="IPR025339">
    <property type="entry name" value="DUF4245"/>
</dbReference>
<reference evidence="2 3" key="1">
    <citation type="submission" date="2018-11" db="EMBL/GenBank/DDBJ databases">
        <title>Sequencing the genomes of 1000 actinobacteria strains.</title>
        <authorList>
            <person name="Klenk H.-P."/>
        </authorList>
    </citation>
    <scope>NUCLEOTIDE SEQUENCE [LARGE SCALE GENOMIC DNA]</scope>
    <source>
        <strain evidence="2 3">DSM 12652</strain>
    </source>
</reference>
<dbReference type="AlphaFoldDB" id="A0A3N2CXN3"/>
<accession>A0A3N2CXN3</accession>
<comment type="caution">
    <text evidence="2">The sequence shown here is derived from an EMBL/GenBank/DDBJ whole genome shotgun (WGS) entry which is preliminary data.</text>
</comment>
<keyword evidence="3" id="KW-1185">Reference proteome</keyword>
<dbReference type="RefSeq" id="WP_170169845.1">
    <property type="nucleotide sequence ID" value="NZ_RKHO01000001.1"/>
</dbReference>
<evidence type="ECO:0000313" key="3">
    <source>
        <dbReference type="Proteomes" id="UP000281738"/>
    </source>
</evidence>
<dbReference type="EMBL" id="RKHO01000001">
    <property type="protein sequence ID" value="ROR92300.1"/>
    <property type="molecule type" value="Genomic_DNA"/>
</dbReference>
<dbReference type="Pfam" id="PF14030">
    <property type="entry name" value="DUF4245"/>
    <property type="match status" value="1"/>
</dbReference>
<keyword evidence="1" id="KW-0812">Transmembrane</keyword>
<dbReference type="Proteomes" id="UP000281738">
    <property type="component" value="Unassembled WGS sequence"/>
</dbReference>
<keyword evidence="1" id="KW-1133">Transmembrane helix</keyword>
<sequence length="186" mass="19762">MSQTSNSPGRYRRSSGGLIGAMVVTVVLVLVYVTLRAFVFGDRTSEVAGVDWEAQVRAGRADGKLTVPAPRSLPEGWKATSAAYQTGTAPSWRLGVLDPEQLYVGVYERLASIDDLVQEHVDEDAEDEGTVTVAGEEWRVFTDAGGDYALARTVEEPTGGRGSVVVVGTVPPTEVRDFAAGLTTGD</sequence>
<evidence type="ECO:0000313" key="2">
    <source>
        <dbReference type="EMBL" id="ROR92300.1"/>
    </source>
</evidence>